<feature type="transmembrane region" description="Helical" evidence="7">
    <location>
        <begin position="214"/>
        <end position="235"/>
    </location>
</feature>
<organism evidence="9 10">
    <name type="scientific">Pseudomonas graminis</name>
    <dbReference type="NCBI Taxonomy" id="158627"/>
    <lineage>
        <taxon>Bacteria</taxon>
        <taxon>Pseudomonadati</taxon>
        <taxon>Pseudomonadota</taxon>
        <taxon>Gammaproteobacteria</taxon>
        <taxon>Pseudomonadales</taxon>
        <taxon>Pseudomonadaceae</taxon>
        <taxon>Pseudomonas</taxon>
    </lineage>
</organism>
<reference evidence="9 10" key="1">
    <citation type="submission" date="2016-08" db="EMBL/GenBank/DDBJ databases">
        <title>Whole genome sequence of Pseudomonas graminis strain UASWS1507, a potential biological control agent for agriculture.</title>
        <authorList>
            <person name="Crovadore J."/>
            <person name="Calmin G."/>
            <person name="Chablais R."/>
            <person name="Cochard B."/>
            <person name="Lefort F."/>
        </authorList>
    </citation>
    <scope>NUCLEOTIDE SEQUENCE [LARGE SCALE GENOMIC DNA]</scope>
    <source>
        <strain evidence="9 10">UASWS1507</strain>
    </source>
</reference>
<feature type="transmembrane region" description="Helical" evidence="7">
    <location>
        <begin position="282"/>
        <end position="300"/>
    </location>
</feature>
<evidence type="ECO:0000256" key="7">
    <source>
        <dbReference type="SAM" id="Phobius"/>
    </source>
</evidence>
<dbReference type="SUPFAM" id="SSF103473">
    <property type="entry name" value="MFS general substrate transporter"/>
    <property type="match status" value="1"/>
</dbReference>
<evidence type="ECO:0000256" key="4">
    <source>
        <dbReference type="ARBA" id="ARBA00022692"/>
    </source>
</evidence>
<comment type="caution">
    <text evidence="9">The sequence shown here is derived from an EMBL/GenBank/DDBJ whole genome shotgun (WGS) entry which is preliminary data.</text>
</comment>
<feature type="transmembrane region" description="Helical" evidence="7">
    <location>
        <begin position="99"/>
        <end position="120"/>
    </location>
</feature>
<feature type="domain" description="Major facilitator superfamily (MFS) profile" evidence="8">
    <location>
        <begin position="11"/>
        <end position="393"/>
    </location>
</feature>
<dbReference type="AlphaFoldDB" id="A0A1C2DXZ4"/>
<evidence type="ECO:0000256" key="3">
    <source>
        <dbReference type="ARBA" id="ARBA00022475"/>
    </source>
</evidence>
<evidence type="ECO:0000256" key="2">
    <source>
        <dbReference type="ARBA" id="ARBA00022448"/>
    </source>
</evidence>
<dbReference type="InterPro" id="IPR036259">
    <property type="entry name" value="MFS_trans_sf"/>
</dbReference>
<dbReference type="GO" id="GO:0005886">
    <property type="term" value="C:plasma membrane"/>
    <property type="evidence" value="ECO:0007669"/>
    <property type="project" value="UniProtKB-SubCell"/>
</dbReference>
<dbReference type="Pfam" id="PF07690">
    <property type="entry name" value="MFS_1"/>
    <property type="match status" value="1"/>
</dbReference>
<feature type="transmembrane region" description="Helical" evidence="7">
    <location>
        <begin position="41"/>
        <end position="64"/>
    </location>
</feature>
<gene>
    <name evidence="9" type="ORF">BBI10_14695</name>
</gene>
<evidence type="ECO:0000313" key="10">
    <source>
        <dbReference type="Proteomes" id="UP000095143"/>
    </source>
</evidence>
<keyword evidence="2" id="KW-0813">Transport</keyword>
<keyword evidence="5 7" id="KW-1133">Transmembrane helix</keyword>
<sequence length="402" mass="43585">MLAALRHYPASVNLLLSSSLFLTLGRAITLPYLVIYLSSNFVLGMSDIGMVVGGALIAGSLLSLYGGYLTDKLSSYRLILCFTGFFVAGFIGMCVTSKLWLFFLFLVSFNFAYSVIDIVVKAAFGKLLPVAEQSKVFSVRYTLINIGYAVGPFIGAGLAHWNMKLPFVMSAALGLGFLVVYAMYGDRKLSSADPANAPISFIAVGRILLKDYRLVCFTIGGVLSAVVFGQFTAYLSQYLVTTSTPEFTYQVISSVVAVNAAVVICLQYLVGKRISHEYLNQWLTAGFSLFLMGVVGFALSTTVLHWSLAVAVFTLGEIIVFPAEYMFIDRIAPTHLRGMYYGAQNLSNLGGALGPVLCGFALATQSAHFMFYMLAAFIIAGGSFYLLGASYSRRHDQNSTAQ</sequence>
<evidence type="ECO:0000259" key="8">
    <source>
        <dbReference type="PROSITE" id="PS50850"/>
    </source>
</evidence>
<evidence type="ECO:0000256" key="6">
    <source>
        <dbReference type="ARBA" id="ARBA00023136"/>
    </source>
</evidence>
<dbReference type="PROSITE" id="PS50850">
    <property type="entry name" value="MFS"/>
    <property type="match status" value="1"/>
</dbReference>
<feature type="transmembrane region" description="Helical" evidence="7">
    <location>
        <begin position="306"/>
        <end position="328"/>
    </location>
</feature>
<dbReference type="Gene3D" id="1.20.1250.20">
    <property type="entry name" value="MFS general substrate transporter like domains"/>
    <property type="match status" value="1"/>
</dbReference>
<dbReference type="RefSeq" id="WP_065989429.1">
    <property type="nucleotide sequence ID" value="NZ_MDEN01000063.1"/>
</dbReference>
<proteinExistence type="predicted"/>
<keyword evidence="4 7" id="KW-0812">Transmembrane</keyword>
<name>A0A1C2DXZ4_9PSED</name>
<keyword evidence="3" id="KW-1003">Cell membrane</keyword>
<dbReference type="OrthoDB" id="3237211at2"/>
<keyword evidence="6 7" id="KW-0472">Membrane</keyword>
<feature type="transmembrane region" description="Helical" evidence="7">
    <location>
        <begin position="340"/>
        <end position="363"/>
    </location>
</feature>
<dbReference type="PANTHER" id="PTHR23517:SF3">
    <property type="entry name" value="INTEGRAL MEMBRANE TRANSPORT PROTEIN"/>
    <property type="match status" value="1"/>
</dbReference>
<feature type="transmembrane region" description="Helical" evidence="7">
    <location>
        <begin position="141"/>
        <end position="161"/>
    </location>
</feature>
<feature type="transmembrane region" description="Helical" evidence="7">
    <location>
        <begin position="369"/>
        <end position="387"/>
    </location>
</feature>
<dbReference type="InterPro" id="IPR050171">
    <property type="entry name" value="MFS_Transporters"/>
</dbReference>
<dbReference type="InterPro" id="IPR011701">
    <property type="entry name" value="MFS"/>
</dbReference>
<protein>
    <submittedName>
        <fullName evidence="9">MFS transporter</fullName>
    </submittedName>
</protein>
<dbReference type="InterPro" id="IPR020846">
    <property type="entry name" value="MFS_dom"/>
</dbReference>
<evidence type="ECO:0000313" key="9">
    <source>
        <dbReference type="EMBL" id="OCX19634.1"/>
    </source>
</evidence>
<feature type="transmembrane region" description="Helical" evidence="7">
    <location>
        <begin position="12"/>
        <end position="35"/>
    </location>
</feature>
<evidence type="ECO:0000256" key="5">
    <source>
        <dbReference type="ARBA" id="ARBA00022989"/>
    </source>
</evidence>
<comment type="subcellular location">
    <subcellularLocation>
        <location evidence="1">Cell membrane</location>
        <topology evidence="1">Multi-pass membrane protein</topology>
    </subcellularLocation>
</comment>
<dbReference type="Proteomes" id="UP000095143">
    <property type="component" value="Unassembled WGS sequence"/>
</dbReference>
<accession>A0A1C2DXZ4</accession>
<evidence type="ECO:0000256" key="1">
    <source>
        <dbReference type="ARBA" id="ARBA00004651"/>
    </source>
</evidence>
<feature type="transmembrane region" description="Helical" evidence="7">
    <location>
        <begin position="76"/>
        <end position="93"/>
    </location>
</feature>
<feature type="transmembrane region" description="Helical" evidence="7">
    <location>
        <begin position="247"/>
        <end position="270"/>
    </location>
</feature>
<feature type="transmembrane region" description="Helical" evidence="7">
    <location>
        <begin position="167"/>
        <end position="184"/>
    </location>
</feature>
<dbReference type="GO" id="GO:0022857">
    <property type="term" value="F:transmembrane transporter activity"/>
    <property type="evidence" value="ECO:0007669"/>
    <property type="project" value="InterPro"/>
</dbReference>
<dbReference type="PANTHER" id="PTHR23517">
    <property type="entry name" value="RESISTANCE PROTEIN MDTM, PUTATIVE-RELATED-RELATED"/>
    <property type="match status" value="1"/>
</dbReference>
<dbReference type="EMBL" id="MDEN01000063">
    <property type="protein sequence ID" value="OCX19634.1"/>
    <property type="molecule type" value="Genomic_DNA"/>
</dbReference>